<organism evidence="1 2">
    <name type="scientific">Funneliformis mosseae</name>
    <name type="common">Endomycorrhizal fungus</name>
    <name type="synonym">Glomus mosseae</name>
    <dbReference type="NCBI Taxonomy" id="27381"/>
    <lineage>
        <taxon>Eukaryota</taxon>
        <taxon>Fungi</taxon>
        <taxon>Fungi incertae sedis</taxon>
        <taxon>Mucoromycota</taxon>
        <taxon>Glomeromycotina</taxon>
        <taxon>Glomeromycetes</taxon>
        <taxon>Glomerales</taxon>
        <taxon>Glomeraceae</taxon>
        <taxon>Funneliformis</taxon>
    </lineage>
</organism>
<dbReference type="AlphaFoldDB" id="A0A9N8ZGZ8"/>
<accession>A0A9N8ZGZ8</accession>
<comment type="caution">
    <text evidence="1">The sequence shown here is derived from an EMBL/GenBank/DDBJ whole genome shotgun (WGS) entry which is preliminary data.</text>
</comment>
<protein>
    <submittedName>
        <fullName evidence="1">9491_t:CDS:1</fullName>
    </submittedName>
</protein>
<reference evidence="1" key="1">
    <citation type="submission" date="2021-06" db="EMBL/GenBank/DDBJ databases">
        <authorList>
            <person name="Kallberg Y."/>
            <person name="Tangrot J."/>
            <person name="Rosling A."/>
        </authorList>
    </citation>
    <scope>NUCLEOTIDE SEQUENCE</scope>
    <source>
        <strain evidence="1">87-6 pot B 2015</strain>
    </source>
</reference>
<evidence type="ECO:0000313" key="1">
    <source>
        <dbReference type="EMBL" id="CAG8494064.1"/>
    </source>
</evidence>
<sequence>MKTISFFTGYIALPNEPIPSNMLLYREVGLVSSDLIPGHMSPIKWTCSPAPEIIIKYDPGLYPKDLVPELTLFLI</sequence>
<keyword evidence="2" id="KW-1185">Reference proteome</keyword>
<dbReference type="Proteomes" id="UP000789375">
    <property type="component" value="Unassembled WGS sequence"/>
</dbReference>
<name>A0A9N8ZGZ8_FUNMO</name>
<gene>
    <name evidence="1" type="ORF">FMOSSE_LOCUS3686</name>
</gene>
<evidence type="ECO:0000313" key="2">
    <source>
        <dbReference type="Proteomes" id="UP000789375"/>
    </source>
</evidence>
<dbReference type="EMBL" id="CAJVPP010000568">
    <property type="protein sequence ID" value="CAG8494064.1"/>
    <property type="molecule type" value="Genomic_DNA"/>
</dbReference>
<proteinExistence type="predicted"/>